<reference evidence="1" key="1">
    <citation type="journal article" date="2014" name="Front. Microbiol.">
        <title>High frequency of phylogenetically diverse reductive dehalogenase-homologous genes in deep subseafloor sedimentary metagenomes.</title>
        <authorList>
            <person name="Kawai M."/>
            <person name="Futagami T."/>
            <person name="Toyoda A."/>
            <person name="Takaki Y."/>
            <person name="Nishi S."/>
            <person name="Hori S."/>
            <person name="Arai W."/>
            <person name="Tsubouchi T."/>
            <person name="Morono Y."/>
            <person name="Uchiyama I."/>
            <person name="Ito T."/>
            <person name="Fujiyama A."/>
            <person name="Inagaki F."/>
            <person name="Takami H."/>
        </authorList>
    </citation>
    <scope>NUCLEOTIDE SEQUENCE</scope>
    <source>
        <strain evidence="1">Expedition CK06-06</strain>
    </source>
</reference>
<proteinExistence type="predicted"/>
<accession>X1MPY0</accession>
<organism evidence="1">
    <name type="scientific">marine sediment metagenome</name>
    <dbReference type="NCBI Taxonomy" id="412755"/>
    <lineage>
        <taxon>unclassified sequences</taxon>
        <taxon>metagenomes</taxon>
        <taxon>ecological metagenomes</taxon>
    </lineage>
</organism>
<dbReference type="AlphaFoldDB" id="X1MPY0"/>
<protein>
    <submittedName>
        <fullName evidence="1">Uncharacterized protein</fullName>
    </submittedName>
</protein>
<comment type="caution">
    <text evidence="1">The sequence shown here is derived from an EMBL/GenBank/DDBJ whole genome shotgun (WGS) entry which is preliminary data.</text>
</comment>
<name>X1MPY0_9ZZZZ</name>
<feature type="non-terminal residue" evidence="1">
    <location>
        <position position="1"/>
    </location>
</feature>
<sequence length="195" mass="21207">GLEKARGLGVPRTAEERVAAHYGIDVNEARRWLAIHPESELLPERGAGFARGTAAGAYIGQLAEMAVGASVPIATRGLVHVTGRNDMTTPQEMGISWVVKDPDGLIVEEHTDDWAGWPYPTDVDPGDTHEFIGGRFDINKPGDWTISIGLFMNSDSPVMVDSYDGVLCRVTEEYAGTIIKKELEYDSVRGDIPVL</sequence>
<evidence type="ECO:0000313" key="1">
    <source>
        <dbReference type="EMBL" id="GAI33383.1"/>
    </source>
</evidence>
<dbReference type="EMBL" id="BARV01029679">
    <property type="protein sequence ID" value="GAI33383.1"/>
    <property type="molecule type" value="Genomic_DNA"/>
</dbReference>
<gene>
    <name evidence="1" type="ORF">S06H3_47270</name>
</gene>